<dbReference type="PANTHER" id="PTHR33498:SF1">
    <property type="entry name" value="TRANSPOSASE FOR INSERTION SEQUENCE ELEMENT IS1557"/>
    <property type="match status" value="1"/>
</dbReference>
<gene>
    <name evidence="2" type="ORF">H8J70_03995</name>
</gene>
<dbReference type="InterPro" id="IPR047951">
    <property type="entry name" value="Transpos_ISL3"/>
</dbReference>
<reference evidence="2 3" key="1">
    <citation type="submission" date="2020-08" db="EMBL/GenBank/DDBJ databases">
        <authorList>
            <person name="Liu C."/>
            <person name="Sun Q."/>
        </authorList>
    </citation>
    <scope>NUCLEOTIDE SEQUENCE [LARGE SCALE GENOMIC DNA]</scope>
    <source>
        <strain evidence="2 3">NSJ-59</strain>
    </source>
</reference>
<dbReference type="EMBL" id="JACOGK010000008">
    <property type="protein sequence ID" value="MBC3536412.1"/>
    <property type="molecule type" value="Genomic_DNA"/>
</dbReference>
<comment type="caution">
    <text evidence="2">The sequence shown here is derived from an EMBL/GenBank/DDBJ whole genome shotgun (WGS) entry which is preliminary data.</text>
</comment>
<dbReference type="RefSeq" id="WP_186502572.1">
    <property type="nucleotide sequence ID" value="NZ_JACOGK010000008.1"/>
</dbReference>
<dbReference type="NCBIfam" id="NF033550">
    <property type="entry name" value="transpos_ISL3"/>
    <property type="match status" value="1"/>
</dbReference>
<dbReference type="Proteomes" id="UP000606870">
    <property type="component" value="Unassembled WGS sequence"/>
</dbReference>
<evidence type="ECO:0000313" key="2">
    <source>
        <dbReference type="EMBL" id="MBC3536412.1"/>
    </source>
</evidence>
<proteinExistence type="predicted"/>
<organism evidence="2 3">
    <name type="scientific">Megasphaera hominis</name>
    <dbReference type="NCBI Taxonomy" id="159836"/>
    <lineage>
        <taxon>Bacteria</taxon>
        <taxon>Bacillati</taxon>
        <taxon>Bacillota</taxon>
        <taxon>Negativicutes</taxon>
        <taxon>Veillonellales</taxon>
        <taxon>Veillonellaceae</taxon>
        <taxon>Megasphaera</taxon>
    </lineage>
</organism>
<dbReference type="Pfam" id="PF01610">
    <property type="entry name" value="DDE_Tnp_ISL3"/>
    <property type="match status" value="1"/>
</dbReference>
<sequence>MSLDQFITNMLNIKSEQIQELLTFSQSDGSMIIKIRLVDAHCTCPYCNGQVHIHGYYSRKLTHSTLINRPCTILYLQRRYRCNTCQSTFNEPNSFTCSHEGIPHETKLKVLQDLKHPEITYTLAANRNHISKAMALCIFDRHVQIARKPLPEIFSLDEHYLPDSNYDSLYCCLLMDFDTGVIIDVLPDRKKSYLLYYLSHIKHETYSDETHTSELDRIKYFSIDMSESFRSVFQSYCPKAIICADSFHVLQHLTKDFNAVRLKCRRETADPVLAYLLIKFRFVLNHNVVLDNKARYNRRLKRYINLRGIQTLLFSHFPELKKAYELKEVYITFNETASFENAERQLDALLLKFADSQIREYDEFYTVLSNWKQEIVNSFIIVHGRRINNSHIESKNRQVQRLLDNANGFRNFKRTRNRILYCLNKEDTYTF</sequence>
<protein>
    <submittedName>
        <fullName evidence="2">ISL3 family transposase</fullName>
    </submittedName>
</protein>
<accession>A0ABR6VGI3</accession>
<dbReference type="InterPro" id="IPR002560">
    <property type="entry name" value="Transposase_DDE"/>
</dbReference>
<name>A0ABR6VGI3_9FIRM</name>
<dbReference type="PANTHER" id="PTHR33498">
    <property type="entry name" value="TRANSPOSASE FOR INSERTION SEQUENCE ELEMENT IS1557"/>
    <property type="match status" value="1"/>
</dbReference>
<feature type="domain" description="Transposase IS204/IS1001/IS1096/IS1165 DDE" evidence="1">
    <location>
        <begin position="156"/>
        <end position="419"/>
    </location>
</feature>
<evidence type="ECO:0000259" key="1">
    <source>
        <dbReference type="Pfam" id="PF01610"/>
    </source>
</evidence>
<evidence type="ECO:0000313" key="3">
    <source>
        <dbReference type="Proteomes" id="UP000606870"/>
    </source>
</evidence>
<keyword evidence="3" id="KW-1185">Reference proteome</keyword>